<sequence>MQILVFVQASTSISTATQLNSSTSDIVLTNSISLSSGFVQIDNFTGLFDGAGFELSDFDSYLPFIRSCVNCVFLNVTFVHFKIRANISSLILEARNLSFTSVQLNFSSFSGNFSASSLVYYSTSNLLLENVTISGVQLNALTESGIFSVSTFTPIIKNSFVQIQSTNGAGICNMTVSLTIYDSEMHFETSNIVIGQLNAIANTVEQQVVVNNSAFDIICNHCDIIVVMPMASNIIRQANYSYFNITSYNENVDVTNFFDFYSSFMNFKKQIKVVRAIVGKDNCSYIYYNITTKPMCTSTTCDMYTFSSISTLNTTLTSCAYKIPPSTDTLRFETNFSLQIDGTNYFCPTFSCVCSANFTGSRCSQCKYFKNGFVCTDKVPNSHGNCTQNDIAVVCTPPCDAGYVMNTLQSKCELDQSKIKCNFGTVVVGETLSCACNPGYESSGGVYCTTCSYGYQKFNGICYQAVSNSNGDCYQGEGKIVCTKCNLNYKLENQVCKEEIDIIYIILGVICGFVILVSAIVILIVSCQLKTFRKPQFLTFNPTALLSDAAWQGKVVKAEKFGDLMRM</sequence>
<comment type="caution">
    <text evidence="2">The sequence shown here is derived from an EMBL/GenBank/DDBJ whole genome shotgun (WGS) entry which is preliminary data.</text>
</comment>
<keyword evidence="4" id="KW-1185">Reference proteome</keyword>
<evidence type="ECO:0000313" key="4">
    <source>
        <dbReference type="Proteomes" id="UP001642409"/>
    </source>
</evidence>
<dbReference type="SUPFAM" id="SSF57184">
    <property type="entry name" value="Growth factor receptor domain"/>
    <property type="match status" value="1"/>
</dbReference>
<evidence type="ECO:0000313" key="3">
    <source>
        <dbReference type="EMBL" id="CAL6002052.1"/>
    </source>
</evidence>
<organism evidence="2">
    <name type="scientific">Hexamita inflata</name>
    <dbReference type="NCBI Taxonomy" id="28002"/>
    <lineage>
        <taxon>Eukaryota</taxon>
        <taxon>Metamonada</taxon>
        <taxon>Diplomonadida</taxon>
        <taxon>Hexamitidae</taxon>
        <taxon>Hexamitinae</taxon>
        <taxon>Hexamita</taxon>
    </lineage>
</organism>
<name>A0AA86VU23_9EUKA</name>
<proteinExistence type="predicted"/>
<reference evidence="3 4" key="2">
    <citation type="submission" date="2024-07" db="EMBL/GenBank/DDBJ databases">
        <authorList>
            <person name="Akdeniz Z."/>
        </authorList>
    </citation>
    <scope>NUCLEOTIDE SEQUENCE [LARGE SCALE GENOMIC DNA]</scope>
</reference>
<dbReference type="EMBL" id="CAXDID020000045">
    <property type="protein sequence ID" value="CAL6002052.1"/>
    <property type="molecule type" value="Genomic_DNA"/>
</dbReference>
<evidence type="ECO:0000256" key="1">
    <source>
        <dbReference type="SAM" id="Phobius"/>
    </source>
</evidence>
<reference evidence="2" key="1">
    <citation type="submission" date="2023-06" db="EMBL/GenBank/DDBJ databases">
        <authorList>
            <person name="Kurt Z."/>
        </authorList>
    </citation>
    <scope>NUCLEOTIDE SEQUENCE</scope>
</reference>
<keyword evidence="1 2" id="KW-0812">Transmembrane</keyword>
<dbReference type="EMBL" id="CATOUU010001185">
    <property type="protein sequence ID" value="CAI9978328.1"/>
    <property type="molecule type" value="Genomic_DNA"/>
</dbReference>
<dbReference type="InterPro" id="IPR009030">
    <property type="entry name" value="Growth_fac_rcpt_cys_sf"/>
</dbReference>
<keyword evidence="1" id="KW-0472">Membrane</keyword>
<gene>
    <name evidence="3" type="ORF">HINF_LOCUS17729</name>
    <name evidence="2" type="ORF">HINF_LOCUS65973</name>
</gene>
<protein>
    <submittedName>
        <fullName evidence="2">Transmembrane domain-containing protein</fullName>
    </submittedName>
    <submittedName>
        <fullName evidence="3">Transmembrane_domain-containing protein</fullName>
    </submittedName>
</protein>
<dbReference type="Proteomes" id="UP001642409">
    <property type="component" value="Unassembled WGS sequence"/>
</dbReference>
<dbReference type="AlphaFoldDB" id="A0AA86VU23"/>
<keyword evidence="1" id="KW-1133">Transmembrane helix</keyword>
<evidence type="ECO:0000313" key="2">
    <source>
        <dbReference type="EMBL" id="CAI9978328.1"/>
    </source>
</evidence>
<accession>A0AA86VU23</accession>
<feature type="transmembrane region" description="Helical" evidence="1">
    <location>
        <begin position="502"/>
        <end position="525"/>
    </location>
</feature>